<gene>
    <name evidence="12" type="ORF">SAMN05660831_01840</name>
</gene>
<proteinExistence type="inferred from homology"/>
<evidence type="ECO:0000256" key="6">
    <source>
        <dbReference type="ARBA" id="ARBA00026066"/>
    </source>
</evidence>
<comment type="similarity">
    <text evidence="2">Belongs to the MoaE family.</text>
</comment>
<dbReference type="InterPro" id="IPR003448">
    <property type="entry name" value="Mopterin_biosynth_MoaE"/>
</dbReference>
<evidence type="ECO:0000256" key="7">
    <source>
        <dbReference type="ARBA" id="ARBA00029745"/>
    </source>
</evidence>
<evidence type="ECO:0000313" key="12">
    <source>
        <dbReference type="EMBL" id="SFD55615.1"/>
    </source>
</evidence>
<keyword evidence="5" id="KW-0501">Molybdenum cofactor biosynthesis</keyword>
<evidence type="ECO:0000256" key="5">
    <source>
        <dbReference type="ARBA" id="ARBA00023150"/>
    </source>
</evidence>
<evidence type="ECO:0000256" key="4">
    <source>
        <dbReference type="ARBA" id="ARBA00013858"/>
    </source>
</evidence>
<dbReference type="GO" id="GO:0030366">
    <property type="term" value="F:molybdopterin synthase activity"/>
    <property type="evidence" value="ECO:0007669"/>
    <property type="project" value="UniProtKB-EC"/>
</dbReference>
<reference evidence="12 13" key="1">
    <citation type="submission" date="2016-10" db="EMBL/GenBank/DDBJ databases">
        <authorList>
            <person name="de Groot N.N."/>
        </authorList>
    </citation>
    <scope>NUCLEOTIDE SEQUENCE [LARGE SCALE GENOMIC DNA]</scope>
    <source>
        <strain evidence="12 13">HL3</strain>
    </source>
</reference>
<evidence type="ECO:0000256" key="2">
    <source>
        <dbReference type="ARBA" id="ARBA00005426"/>
    </source>
</evidence>
<evidence type="ECO:0000256" key="9">
    <source>
        <dbReference type="ARBA" id="ARBA00030781"/>
    </source>
</evidence>
<name>A0A1I1TAK6_9GAMM</name>
<dbReference type="Proteomes" id="UP000198611">
    <property type="component" value="Unassembled WGS sequence"/>
</dbReference>
<evidence type="ECO:0000313" key="13">
    <source>
        <dbReference type="Proteomes" id="UP000198611"/>
    </source>
</evidence>
<dbReference type="CDD" id="cd00756">
    <property type="entry name" value="MoaE"/>
    <property type="match status" value="1"/>
</dbReference>
<dbReference type="EMBL" id="FOMJ01000006">
    <property type="protein sequence ID" value="SFD55615.1"/>
    <property type="molecule type" value="Genomic_DNA"/>
</dbReference>
<dbReference type="OrthoDB" id="9803224at2"/>
<organism evidence="12 13">
    <name type="scientific">Thiohalospira halophila DSM 15071</name>
    <dbReference type="NCBI Taxonomy" id="1123397"/>
    <lineage>
        <taxon>Bacteria</taxon>
        <taxon>Pseudomonadati</taxon>
        <taxon>Pseudomonadota</taxon>
        <taxon>Gammaproteobacteria</taxon>
        <taxon>Thiohalospirales</taxon>
        <taxon>Thiohalospiraceae</taxon>
        <taxon>Thiohalospira</taxon>
    </lineage>
</organism>
<dbReference type="InterPro" id="IPR036563">
    <property type="entry name" value="MoaE_sf"/>
</dbReference>
<dbReference type="PANTHER" id="PTHR23404">
    <property type="entry name" value="MOLYBDOPTERIN SYNTHASE RELATED"/>
    <property type="match status" value="1"/>
</dbReference>
<dbReference type="GO" id="GO:0006777">
    <property type="term" value="P:Mo-molybdopterin cofactor biosynthetic process"/>
    <property type="evidence" value="ECO:0007669"/>
    <property type="project" value="UniProtKB-KW"/>
</dbReference>
<evidence type="ECO:0000256" key="1">
    <source>
        <dbReference type="ARBA" id="ARBA00005046"/>
    </source>
</evidence>
<evidence type="ECO:0000256" key="8">
    <source>
        <dbReference type="ARBA" id="ARBA00030407"/>
    </source>
</evidence>
<dbReference type="Gene3D" id="3.90.1170.40">
    <property type="entry name" value="Molybdopterin biosynthesis MoaE subunit"/>
    <property type="match status" value="1"/>
</dbReference>
<evidence type="ECO:0000256" key="3">
    <source>
        <dbReference type="ARBA" id="ARBA00011950"/>
    </source>
</evidence>
<dbReference type="UniPathway" id="UPA00344"/>
<dbReference type="SUPFAM" id="SSF54690">
    <property type="entry name" value="Molybdopterin synthase subunit MoaE"/>
    <property type="match status" value="1"/>
</dbReference>
<evidence type="ECO:0000256" key="10">
    <source>
        <dbReference type="ARBA" id="ARBA00032474"/>
    </source>
</evidence>
<keyword evidence="13" id="KW-1185">Reference proteome</keyword>
<accession>A0A1I1TAK6</accession>
<sequence length="149" mass="16519">MEVVILDAPFDPWCELSSRQARRTDLAGRYGGTAVFVGTMRGANEGRPVTRMSLEHYPGMTEGQIRAIGDEAAERWAIQDALVLHRSGVLEPGEPIVLVATWAEHRGDALEACRYITEGLKARAPFWKKELGPDGEHWVERNTDGYASP</sequence>
<comment type="pathway">
    <text evidence="1">Cofactor biosynthesis; molybdopterin biosynthesis.</text>
</comment>
<dbReference type="STRING" id="1123397.SAMN05660831_01840"/>
<dbReference type="RefSeq" id="WP_093428475.1">
    <property type="nucleotide sequence ID" value="NZ_FOMJ01000006.1"/>
</dbReference>
<dbReference type="AlphaFoldDB" id="A0A1I1TAK6"/>
<dbReference type="Pfam" id="PF02391">
    <property type="entry name" value="MoaE"/>
    <property type="match status" value="1"/>
</dbReference>
<comment type="catalytic activity">
    <reaction evidence="11">
        <text>2 [molybdopterin-synthase sulfur-carrier protein]-C-terminal-Gly-aminoethanethioate + cyclic pyranopterin phosphate + H2O = molybdopterin + 2 [molybdopterin-synthase sulfur-carrier protein]-C-terminal Gly-Gly + 2 H(+)</text>
        <dbReference type="Rhea" id="RHEA:26333"/>
        <dbReference type="Rhea" id="RHEA-COMP:12202"/>
        <dbReference type="Rhea" id="RHEA-COMP:19907"/>
        <dbReference type="ChEBI" id="CHEBI:15377"/>
        <dbReference type="ChEBI" id="CHEBI:15378"/>
        <dbReference type="ChEBI" id="CHEBI:58698"/>
        <dbReference type="ChEBI" id="CHEBI:59648"/>
        <dbReference type="ChEBI" id="CHEBI:90778"/>
        <dbReference type="ChEBI" id="CHEBI:232372"/>
        <dbReference type="EC" id="2.8.1.12"/>
    </reaction>
</comment>
<dbReference type="EC" id="2.8.1.12" evidence="3"/>
<comment type="subunit">
    <text evidence="6">Heterotetramer of 2 MoaD subunits and 2 MoaE subunits. Also stable as homodimer. The enzyme changes between these two forms during catalysis.</text>
</comment>
<protein>
    <recommendedName>
        <fullName evidence="4">Molybdopterin synthase catalytic subunit</fullName>
        <ecNumber evidence="3">2.8.1.12</ecNumber>
    </recommendedName>
    <alternativeName>
        <fullName evidence="9">MPT synthase subunit 2</fullName>
    </alternativeName>
    <alternativeName>
        <fullName evidence="7">Molybdenum cofactor biosynthesis protein E</fullName>
    </alternativeName>
    <alternativeName>
        <fullName evidence="8">Molybdopterin-converting factor large subunit</fullName>
    </alternativeName>
    <alternativeName>
        <fullName evidence="10">Molybdopterin-converting factor subunit 2</fullName>
    </alternativeName>
</protein>
<evidence type="ECO:0000256" key="11">
    <source>
        <dbReference type="ARBA" id="ARBA00049878"/>
    </source>
</evidence>